<reference evidence="2" key="1">
    <citation type="journal article" date="2020" name="Stud. Mycol.">
        <title>101 Dothideomycetes genomes: a test case for predicting lifestyles and emergence of pathogens.</title>
        <authorList>
            <person name="Haridas S."/>
            <person name="Albert R."/>
            <person name="Binder M."/>
            <person name="Bloem J."/>
            <person name="Labutti K."/>
            <person name="Salamov A."/>
            <person name="Andreopoulos B."/>
            <person name="Baker S."/>
            <person name="Barry K."/>
            <person name="Bills G."/>
            <person name="Bluhm B."/>
            <person name="Cannon C."/>
            <person name="Castanera R."/>
            <person name="Culley D."/>
            <person name="Daum C."/>
            <person name="Ezra D."/>
            <person name="Gonzalez J."/>
            <person name="Henrissat B."/>
            <person name="Kuo A."/>
            <person name="Liang C."/>
            <person name="Lipzen A."/>
            <person name="Lutzoni F."/>
            <person name="Magnuson J."/>
            <person name="Mondo S."/>
            <person name="Nolan M."/>
            <person name="Ohm R."/>
            <person name="Pangilinan J."/>
            <person name="Park H.-J."/>
            <person name="Ramirez L."/>
            <person name="Alfaro M."/>
            <person name="Sun H."/>
            <person name="Tritt A."/>
            <person name="Yoshinaga Y."/>
            <person name="Zwiers L.-H."/>
            <person name="Turgeon B."/>
            <person name="Goodwin S."/>
            <person name="Spatafora J."/>
            <person name="Crous P."/>
            <person name="Grigoriev I."/>
        </authorList>
    </citation>
    <scope>NUCLEOTIDE SEQUENCE</scope>
    <source>
        <strain evidence="2">CBS 113979</strain>
    </source>
</reference>
<dbReference type="Proteomes" id="UP000800041">
    <property type="component" value="Unassembled WGS sequence"/>
</dbReference>
<dbReference type="OrthoDB" id="2910287at2759"/>
<accession>A0A6G1GX53</accession>
<feature type="signal peptide" evidence="1">
    <location>
        <begin position="1"/>
        <end position="21"/>
    </location>
</feature>
<evidence type="ECO:0000256" key="1">
    <source>
        <dbReference type="SAM" id="SignalP"/>
    </source>
</evidence>
<gene>
    <name evidence="2" type="ORF">K402DRAFT_455016</name>
</gene>
<dbReference type="EMBL" id="ML977162">
    <property type="protein sequence ID" value="KAF1985350.1"/>
    <property type="molecule type" value="Genomic_DNA"/>
</dbReference>
<organism evidence="2 3">
    <name type="scientific">Aulographum hederae CBS 113979</name>
    <dbReference type="NCBI Taxonomy" id="1176131"/>
    <lineage>
        <taxon>Eukaryota</taxon>
        <taxon>Fungi</taxon>
        <taxon>Dikarya</taxon>
        <taxon>Ascomycota</taxon>
        <taxon>Pezizomycotina</taxon>
        <taxon>Dothideomycetes</taxon>
        <taxon>Pleosporomycetidae</taxon>
        <taxon>Aulographales</taxon>
        <taxon>Aulographaceae</taxon>
    </lineage>
</organism>
<feature type="chain" id="PRO_5026215581" evidence="1">
    <location>
        <begin position="22"/>
        <end position="153"/>
    </location>
</feature>
<sequence length="153" mass="17434">MHFHSFAIAPLLLGLASVALATQDPANKTVTDYAVDLHSYLQRRGLNYTTDEVDEISKRDVMLNVWMCNGYKWRPPCANTMMKLGICHSLLMSPFWHKISSIGPDHHTYCWAHSDNKCMSDDELILVKPGYEHLESDWNDRIGSIMCISNFDG</sequence>
<evidence type="ECO:0000313" key="2">
    <source>
        <dbReference type="EMBL" id="KAF1985350.1"/>
    </source>
</evidence>
<name>A0A6G1GX53_9PEZI</name>
<proteinExistence type="predicted"/>
<protein>
    <submittedName>
        <fullName evidence="2">Uncharacterized protein</fullName>
    </submittedName>
</protein>
<keyword evidence="3" id="KW-1185">Reference proteome</keyword>
<evidence type="ECO:0000313" key="3">
    <source>
        <dbReference type="Proteomes" id="UP000800041"/>
    </source>
</evidence>
<dbReference type="AlphaFoldDB" id="A0A6G1GX53"/>
<keyword evidence="1" id="KW-0732">Signal</keyword>